<reference evidence="1" key="1">
    <citation type="submission" date="2020-07" db="EMBL/GenBank/DDBJ databases">
        <title>Multicomponent nature underlies the extraordinary mechanical properties of spider dragline silk.</title>
        <authorList>
            <person name="Kono N."/>
            <person name="Nakamura H."/>
            <person name="Mori M."/>
            <person name="Yoshida Y."/>
            <person name="Ohtoshi R."/>
            <person name="Malay A.D."/>
            <person name="Moran D.A.P."/>
            <person name="Tomita M."/>
            <person name="Numata K."/>
            <person name="Arakawa K."/>
        </authorList>
    </citation>
    <scope>NUCLEOTIDE SEQUENCE</scope>
</reference>
<dbReference type="EMBL" id="BMAO01030691">
    <property type="protein sequence ID" value="GFQ69691.1"/>
    <property type="molecule type" value="Genomic_DNA"/>
</dbReference>
<dbReference type="AlphaFoldDB" id="A0A8X6KDE3"/>
<accession>A0A8X6KDE3</accession>
<proteinExistence type="predicted"/>
<name>A0A8X6KDE3_TRICU</name>
<evidence type="ECO:0000313" key="1">
    <source>
        <dbReference type="EMBL" id="GFQ69691.1"/>
    </source>
</evidence>
<dbReference type="Proteomes" id="UP000887116">
    <property type="component" value="Unassembled WGS sequence"/>
</dbReference>
<organism evidence="1 2">
    <name type="scientific">Trichonephila clavata</name>
    <name type="common">Joro spider</name>
    <name type="synonym">Nephila clavata</name>
    <dbReference type="NCBI Taxonomy" id="2740835"/>
    <lineage>
        <taxon>Eukaryota</taxon>
        <taxon>Metazoa</taxon>
        <taxon>Ecdysozoa</taxon>
        <taxon>Arthropoda</taxon>
        <taxon>Chelicerata</taxon>
        <taxon>Arachnida</taxon>
        <taxon>Araneae</taxon>
        <taxon>Araneomorphae</taxon>
        <taxon>Entelegynae</taxon>
        <taxon>Araneoidea</taxon>
        <taxon>Nephilidae</taxon>
        <taxon>Trichonephila</taxon>
    </lineage>
</organism>
<gene>
    <name evidence="1" type="ORF">TNCT_565351</name>
</gene>
<comment type="caution">
    <text evidence="1">The sequence shown here is derived from an EMBL/GenBank/DDBJ whole genome shotgun (WGS) entry which is preliminary data.</text>
</comment>
<sequence length="84" mass="9574">MPLSEEKFALLMELFYRNKKNANSSHYRTIDDWKLLRSRPQITVALIKMAEGFGDCRVGSAPQREPSLISKCSLLRKGAVCEKT</sequence>
<keyword evidence="2" id="KW-1185">Reference proteome</keyword>
<protein>
    <submittedName>
        <fullName evidence="1">Uncharacterized protein</fullName>
    </submittedName>
</protein>
<evidence type="ECO:0000313" key="2">
    <source>
        <dbReference type="Proteomes" id="UP000887116"/>
    </source>
</evidence>